<feature type="binding site" evidence="1">
    <location>
        <position position="391"/>
    </location>
    <ligand>
        <name>Zn(2+)</name>
        <dbReference type="ChEBI" id="CHEBI:29105"/>
        <note>catalytic</note>
    </ligand>
</feature>
<comment type="cofactor">
    <cofactor evidence="1">
        <name>Zn(2+)</name>
        <dbReference type="ChEBI" id="CHEBI:29105"/>
    </cofactor>
    <text evidence="1">Binds 1 zinc ion per subunit.</text>
</comment>
<evidence type="ECO:0000259" key="3">
    <source>
        <dbReference type="Pfam" id="PF17900"/>
    </source>
</evidence>
<dbReference type="InterPro" id="IPR034015">
    <property type="entry name" value="M1_LTA4H"/>
</dbReference>
<dbReference type="SUPFAM" id="SSF55486">
    <property type="entry name" value="Metalloproteases ('zincins'), catalytic domain"/>
    <property type="match status" value="1"/>
</dbReference>
<dbReference type="InterPro" id="IPR014782">
    <property type="entry name" value="Peptidase_M1_dom"/>
</dbReference>
<dbReference type="EMBL" id="BBWV01000003">
    <property type="protein sequence ID" value="GAO44347.1"/>
    <property type="molecule type" value="Genomic_DNA"/>
</dbReference>
<evidence type="ECO:0000313" key="5">
    <source>
        <dbReference type="Proteomes" id="UP000033121"/>
    </source>
</evidence>
<organism evidence="4 5">
    <name type="scientific">Flavihumibacter petaseus NBRC 106054</name>
    <dbReference type="NCBI Taxonomy" id="1220578"/>
    <lineage>
        <taxon>Bacteria</taxon>
        <taxon>Pseudomonadati</taxon>
        <taxon>Bacteroidota</taxon>
        <taxon>Chitinophagia</taxon>
        <taxon>Chitinophagales</taxon>
        <taxon>Chitinophagaceae</taxon>
        <taxon>Flavihumibacter</taxon>
    </lineage>
</organism>
<dbReference type="InterPro" id="IPR045357">
    <property type="entry name" value="Aminopeptidase_N-like_N"/>
</dbReference>
<evidence type="ECO:0000256" key="1">
    <source>
        <dbReference type="PIRSR" id="PIRSR634015-3"/>
    </source>
</evidence>
<keyword evidence="1" id="KW-0862">Zinc</keyword>
<dbReference type="InterPro" id="IPR042097">
    <property type="entry name" value="Aminopeptidase_N-like_N_sf"/>
</dbReference>
<dbReference type="Gene3D" id="2.60.40.1730">
    <property type="entry name" value="tricorn interacting facor f3 domain"/>
    <property type="match status" value="1"/>
</dbReference>
<dbReference type="Gene3D" id="1.10.390.10">
    <property type="entry name" value="Neutral Protease Domain 2"/>
    <property type="match status" value="1"/>
</dbReference>
<proteinExistence type="predicted"/>
<sequence>MEVAIIVPGLSGAARQQPATKQNSTTPPVIIHEAEIGFSPYIYRMQLTSLKTVILTAIGAALACTHLHAQPLSKRETLTHQDTLRGSLNPERAWWDVQRYDITVTPDYTAKTISGEVDLSFKVVRNSGAMQIDLQEPMMLNKAVLNGKNISIAREGNAWHLAVPGDLNQESDQVIRLTFSGKPREAIRAPWDGGWIWTKDRAGNPWMSVACQGLGASVWYPCKDHQSDEPDKGATLSMIVSKDLVAVANGRLKEKKDRDSKTVQYTWEVKNPINNYDIIPYIGKYTSWNETFQGEKGNLDLQFWVLQEDLEAAKQQFIQVKPMLQCFEHWFGPYPFYEDGYKLVQAPHLGMEHQSAVAYGNKFKNGYLGRDLSGTGWGLKWDFIIIHESGHEWFGNNITSKDIADMWVHEGFTNYSETIYTECQDGLEAANAYIAGVRKNIRNDIPIIGIYGVNKEGSGDMYPKAANMIHYIRQLMKDDEKFRQLLRNLNSTYYHRTTTSSEVEAFISRAVGRDLSPLFEQYLRTTKVPVLQYGNSSGVLSYRWKNVVPGFNLPVKVKINGKETWLEPTEEWQTLKVMLQTFEVDPNFYVETKKQD</sequence>
<dbReference type="GO" id="GO:0008270">
    <property type="term" value="F:zinc ion binding"/>
    <property type="evidence" value="ECO:0007669"/>
    <property type="project" value="InterPro"/>
</dbReference>
<dbReference type="PANTHER" id="PTHR45726">
    <property type="entry name" value="LEUKOTRIENE A-4 HYDROLASE"/>
    <property type="match status" value="1"/>
</dbReference>
<feature type="domain" description="Aminopeptidase N-like N-terminal" evidence="3">
    <location>
        <begin position="99"/>
        <end position="276"/>
    </location>
</feature>
<feature type="domain" description="Peptidase M1 membrane alanine aminopeptidase" evidence="2">
    <location>
        <begin position="382"/>
        <end position="522"/>
    </location>
</feature>
<dbReference type="STRING" id="1220578.FPE01S_03_03850"/>
<dbReference type="CDD" id="cd09603">
    <property type="entry name" value="M1_APN_like"/>
    <property type="match status" value="1"/>
</dbReference>
<dbReference type="PANTHER" id="PTHR45726:SF3">
    <property type="entry name" value="LEUKOTRIENE A-4 HYDROLASE"/>
    <property type="match status" value="1"/>
</dbReference>
<gene>
    <name evidence="4" type="ORF">FPE01S_03_03850</name>
</gene>
<evidence type="ECO:0000259" key="2">
    <source>
        <dbReference type="Pfam" id="PF01433"/>
    </source>
</evidence>
<dbReference type="AlphaFoldDB" id="A0A0E9N2Y0"/>
<keyword evidence="1" id="KW-0479">Metal-binding</keyword>
<feature type="binding site" evidence="1">
    <location>
        <position position="387"/>
    </location>
    <ligand>
        <name>Zn(2+)</name>
        <dbReference type="ChEBI" id="CHEBI:29105"/>
        <note>catalytic</note>
    </ligand>
</feature>
<dbReference type="SUPFAM" id="SSF63737">
    <property type="entry name" value="Leukotriene A4 hydrolase N-terminal domain"/>
    <property type="match status" value="1"/>
</dbReference>
<comment type="caution">
    <text evidence="4">The sequence shown here is derived from an EMBL/GenBank/DDBJ whole genome shotgun (WGS) entry which is preliminary data.</text>
</comment>
<dbReference type="InterPro" id="IPR027268">
    <property type="entry name" value="Peptidase_M4/M1_CTD_sf"/>
</dbReference>
<dbReference type="Pfam" id="PF01433">
    <property type="entry name" value="Peptidase_M1"/>
    <property type="match status" value="1"/>
</dbReference>
<feature type="binding site" evidence="1">
    <location>
        <position position="410"/>
    </location>
    <ligand>
        <name>Zn(2+)</name>
        <dbReference type="ChEBI" id="CHEBI:29105"/>
        <note>catalytic</note>
    </ligand>
</feature>
<reference evidence="4 5" key="1">
    <citation type="submission" date="2015-04" db="EMBL/GenBank/DDBJ databases">
        <title>Whole genome shotgun sequence of Flavihumibacter petaseus NBRC 106054.</title>
        <authorList>
            <person name="Miyazawa S."/>
            <person name="Hosoyama A."/>
            <person name="Hashimoto M."/>
            <person name="Noguchi M."/>
            <person name="Tsuchikane K."/>
            <person name="Ohji S."/>
            <person name="Yamazoe A."/>
            <person name="Ichikawa N."/>
            <person name="Kimura A."/>
            <person name="Fujita N."/>
        </authorList>
    </citation>
    <scope>NUCLEOTIDE SEQUENCE [LARGE SCALE GENOMIC DNA]</scope>
    <source>
        <strain evidence="4 5">NBRC 106054</strain>
    </source>
</reference>
<accession>A0A0E9N2Y0</accession>
<protein>
    <submittedName>
        <fullName evidence="4">Peptidase M1 family protein</fullName>
    </submittedName>
</protein>
<dbReference type="Pfam" id="PF17900">
    <property type="entry name" value="Peptidase_M1_N"/>
    <property type="match status" value="1"/>
</dbReference>
<dbReference type="GO" id="GO:0008237">
    <property type="term" value="F:metallopeptidase activity"/>
    <property type="evidence" value="ECO:0007669"/>
    <property type="project" value="InterPro"/>
</dbReference>
<name>A0A0E9N2Y0_9BACT</name>
<dbReference type="Proteomes" id="UP000033121">
    <property type="component" value="Unassembled WGS sequence"/>
</dbReference>
<evidence type="ECO:0000313" key="4">
    <source>
        <dbReference type="EMBL" id="GAO44347.1"/>
    </source>
</evidence>
<keyword evidence="5" id="KW-1185">Reference proteome</keyword>